<organism evidence="1">
    <name type="scientific">Arundo donax</name>
    <name type="common">Giant reed</name>
    <name type="synonym">Donax arundinaceus</name>
    <dbReference type="NCBI Taxonomy" id="35708"/>
    <lineage>
        <taxon>Eukaryota</taxon>
        <taxon>Viridiplantae</taxon>
        <taxon>Streptophyta</taxon>
        <taxon>Embryophyta</taxon>
        <taxon>Tracheophyta</taxon>
        <taxon>Spermatophyta</taxon>
        <taxon>Magnoliopsida</taxon>
        <taxon>Liliopsida</taxon>
        <taxon>Poales</taxon>
        <taxon>Poaceae</taxon>
        <taxon>PACMAD clade</taxon>
        <taxon>Arundinoideae</taxon>
        <taxon>Arundineae</taxon>
        <taxon>Arundo</taxon>
    </lineage>
</organism>
<reference evidence="1" key="2">
    <citation type="journal article" date="2015" name="Data Brief">
        <title>Shoot transcriptome of the giant reed, Arundo donax.</title>
        <authorList>
            <person name="Barrero R.A."/>
            <person name="Guerrero F.D."/>
            <person name="Moolhuijzen P."/>
            <person name="Goolsby J.A."/>
            <person name="Tidwell J."/>
            <person name="Bellgard S.E."/>
            <person name="Bellgard M.I."/>
        </authorList>
    </citation>
    <scope>NUCLEOTIDE SEQUENCE</scope>
    <source>
        <tissue evidence="1">Shoot tissue taken approximately 20 cm above the soil surface</tissue>
    </source>
</reference>
<dbReference type="EMBL" id="GBRH01165749">
    <property type="protein sequence ID" value="JAE32147.1"/>
    <property type="molecule type" value="Transcribed_RNA"/>
</dbReference>
<proteinExistence type="predicted"/>
<sequence length="48" mass="5232">MRALVACAAAPIDSLGTNNWRISWSRCGFSGAWGLGFGKRSAWFAQQQ</sequence>
<accession>A0A0A9H5Z4</accession>
<dbReference type="AlphaFoldDB" id="A0A0A9H5Z4"/>
<evidence type="ECO:0000313" key="1">
    <source>
        <dbReference type="EMBL" id="JAE32147.1"/>
    </source>
</evidence>
<reference evidence="1" key="1">
    <citation type="submission" date="2014-09" db="EMBL/GenBank/DDBJ databases">
        <authorList>
            <person name="Magalhaes I.L.F."/>
            <person name="Oliveira U."/>
            <person name="Santos F.R."/>
            <person name="Vidigal T.H.D.A."/>
            <person name="Brescovit A.D."/>
            <person name="Santos A.J."/>
        </authorList>
    </citation>
    <scope>NUCLEOTIDE SEQUENCE</scope>
    <source>
        <tissue evidence="1">Shoot tissue taken approximately 20 cm above the soil surface</tissue>
    </source>
</reference>
<protein>
    <submittedName>
        <fullName evidence="1">Uncharacterized protein</fullName>
    </submittedName>
</protein>
<name>A0A0A9H5Z4_ARUDO</name>